<dbReference type="InterPro" id="IPR039251">
    <property type="entry name" value="OXLD1"/>
</dbReference>
<dbReference type="EMBL" id="JALJXV010000002">
    <property type="protein sequence ID" value="MCP1673673.1"/>
    <property type="molecule type" value="Genomic_DNA"/>
</dbReference>
<keyword evidence="3" id="KW-1185">Reference proteome</keyword>
<protein>
    <submittedName>
        <fullName evidence="2">Cytochrome-b5 reductase</fullName>
        <ecNumber evidence="2">1.6.2.2</ecNumber>
    </submittedName>
</protein>
<keyword evidence="2" id="KW-0560">Oxidoreductase</keyword>
<feature type="domain" description="Oxidoreductase-like" evidence="1">
    <location>
        <begin position="7"/>
        <end position="47"/>
    </location>
</feature>
<dbReference type="GO" id="GO:0090524">
    <property type="term" value="F:cytochrome-b5 reductase activity, acting on NADH"/>
    <property type="evidence" value="ECO:0007669"/>
    <property type="project" value="UniProtKB-EC"/>
</dbReference>
<dbReference type="EC" id="1.6.2.2" evidence="2"/>
<name>A0AAE3G1X7_9GAMM</name>
<dbReference type="Pfam" id="PF09791">
    <property type="entry name" value="Oxidored-like"/>
    <property type="match status" value="1"/>
</dbReference>
<evidence type="ECO:0000313" key="3">
    <source>
        <dbReference type="Proteomes" id="UP001205843"/>
    </source>
</evidence>
<evidence type="ECO:0000259" key="1">
    <source>
        <dbReference type="Pfam" id="PF09791"/>
    </source>
</evidence>
<reference evidence="2" key="1">
    <citation type="submission" date="2022-03" db="EMBL/GenBank/DDBJ databases">
        <title>Genomic Encyclopedia of Type Strains, Phase III (KMG-III): the genomes of soil and plant-associated and newly described type strains.</title>
        <authorList>
            <person name="Whitman W."/>
        </authorList>
    </citation>
    <scope>NUCLEOTIDE SEQUENCE</scope>
    <source>
        <strain evidence="2">ANL 6-2</strain>
    </source>
</reference>
<dbReference type="PANTHER" id="PTHR21193:SF3">
    <property type="entry name" value="OXIDOREDUCTASE-LIKE DOMAIN-CONTAINING PROTEIN 1"/>
    <property type="match status" value="1"/>
</dbReference>
<dbReference type="Proteomes" id="UP001205843">
    <property type="component" value="Unassembled WGS sequence"/>
</dbReference>
<gene>
    <name evidence="2" type="ORF">J2T57_000772</name>
</gene>
<comment type="caution">
    <text evidence="2">The sequence shown here is derived from an EMBL/GenBank/DDBJ whole genome shotgun (WGS) entry which is preliminary data.</text>
</comment>
<dbReference type="RefSeq" id="WP_253474500.1">
    <property type="nucleotide sequence ID" value="NZ_JALJXV010000002.1"/>
</dbReference>
<proteinExistence type="predicted"/>
<dbReference type="InterPro" id="IPR019180">
    <property type="entry name" value="Oxidoreductase-like_N"/>
</dbReference>
<organism evidence="2 3">
    <name type="scientific">Natronocella acetinitrilica</name>
    <dbReference type="NCBI Taxonomy" id="414046"/>
    <lineage>
        <taxon>Bacteria</taxon>
        <taxon>Pseudomonadati</taxon>
        <taxon>Pseudomonadota</taxon>
        <taxon>Gammaproteobacteria</taxon>
        <taxon>Chromatiales</taxon>
        <taxon>Ectothiorhodospiraceae</taxon>
        <taxon>Natronocella</taxon>
    </lineage>
</organism>
<dbReference type="AlphaFoldDB" id="A0AAE3G1X7"/>
<sequence length="58" mass="6554">MHDDNDLPPPPEKPDPQDCCGSGCIPCILEVYEDELEAWREKVAAIKARRRERTSSEG</sequence>
<dbReference type="PANTHER" id="PTHR21193">
    <property type="entry name" value="OXIDOREDUCTASE-LIKE DOMAIN-CONTAINING PROTEIN 1"/>
    <property type="match status" value="1"/>
</dbReference>
<evidence type="ECO:0000313" key="2">
    <source>
        <dbReference type="EMBL" id="MCP1673673.1"/>
    </source>
</evidence>
<accession>A0AAE3G1X7</accession>